<dbReference type="InterPro" id="IPR017557">
    <property type="entry name" value="Holo-ACP_synthase"/>
</dbReference>
<dbReference type="EC" id="2.7.7.66" evidence="5"/>
<dbReference type="InterPro" id="IPR049180">
    <property type="entry name" value="MdcG_C"/>
</dbReference>
<evidence type="ECO:0000313" key="5">
    <source>
        <dbReference type="EMBL" id="OIR19495.1"/>
    </source>
</evidence>
<accession>A0A1J5TEZ8</accession>
<comment type="caution">
    <text evidence="5">The sequence shown here is derived from an EMBL/GenBank/DDBJ whole genome shotgun (WGS) entry which is preliminary data.</text>
</comment>
<keyword evidence="2 5" id="KW-0548">Nucleotidyltransferase</keyword>
<dbReference type="InterPro" id="IPR048903">
    <property type="entry name" value="MdcG_N"/>
</dbReference>
<dbReference type="Pfam" id="PF10620">
    <property type="entry name" value="MdcG"/>
    <property type="match status" value="1"/>
</dbReference>
<reference evidence="5" key="1">
    <citation type="submission" date="2016-10" db="EMBL/GenBank/DDBJ databases">
        <title>Sequence of Gallionella enrichment culture.</title>
        <authorList>
            <person name="Poehlein A."/>
            <person name="Muehling M."/>
            <person name="Daniel R."/>
        </authorList>
    </citation>
    <scope>NUCLEOTIDE SEQUENCE</scope>
</reference>
<dbReference type="Pfam" id="PF20866">
    <property type="entry name" value="MdcG_N"/>
    <property type="match status" value="1"/>
</dbReference>
<evidence type="ECO:0000256" key="1">
    <source>
        <dbReference type="ARBA" id="ARBA00022679"/>
    </source>
</evidence>
<gene>
    <name evidence="5" type="primary">mdcG_1</name>
    <name evidence="5" type="ORF">GALL_03760</name>
</gene>
<protein>
    <submittedName>
        <fullName evidence="5">Phosphoribosyl-dephospho-CoA transferase</fullName>
        <ecNumber evidence="5">2.7.7.66</ecNumber>
    </submittedName>
</protein>
<organism evidence="5">
    <name type="scientific">mine drainage metagenome</name>
    <dbReference type="NCBI Taxonomy" id="410659"/>
    <lineage>
        <taxon>unclassified sequences</taxon>
        <taxon>metagenomes</taxon>
        <taxon>ecological metagenomes</taxon>
    </lineage>
</organism>
<evidence type="ECO:0000259" key="4">
    <source>
        <dbReference type="Pfam" id="PF20866"/>
    </source>
</evidence>
<name>A0A1J5TEZ8_9ZZZZ</name>
<feature type="domain" description="Phosphoribosyl-dephospho-CoA transferase MdcG C-terminal" evidence="3">
    <location>
        <begin position="91"/>
        <end position="212"/>
    </location>
</feature>
<dbReference type="GO" id="GO:0016779">
    <property type="term" value="F:nucleotidyltransferase activity"/>
    <property type="evidence" value="ECO:0007669"/>
    <property type="project" value="UniProtKB-KW"/>
</dbReference>
<dbReference type="NCBIfam" id="TIGR03135">
    <property type="entry name" value="malonate_mdcG"/>
    <property type="match status" value="1"/>
</dbReference>
<evidence type="ECO:0000256" key="2">
    <source>
        <dbReference type="ARBA" id="ARBA00022695"/>
    </source>
</evidence>
<feature type="domain" description="Phosphoribosyl-dephospho-CoA transferase MdcG N-terminal" evidence="4">
    <location>
        <begin position="7"/>
        <end position="88"/>
    </location>
</feature>
<dbReference type="EMBL" id="MLJW01000001">
    <property type="protein sequence ID" value="OIR19495.1"/>
    <property type="molecule type" value="Genomic_DNA"/>
</dbReference>
<proteinExistence type="predicted"/>
<dbReference type="AlphaFoldDB" id="A0A1J5TEZ8"/>
<sequence length="224" mass="24593">MNTLRLRRHDLVWLDPSIDVGRYAAAAQTDTARHWVKQGFPLVVARQAAARVQDAERIMLGFSLPSAPMRTRVMLSADRSAILRHSRPLLLADAMRLAPAGWQAGMSRLHELCECTGTVARVYGSLSSEILTGRRYLDAASDLDLLLECADAARLRELLAGLEDYPLAVPRIDGEILAASGWAAAWRELAAAIRNGIAQVLAKSDTDVRLIRVDEFTQPFPVPA</sequence>
<keyword evidence="1 5" id="KW-0808">Transferase</keyword>
<evidence type="ECO:0000259" key="3">
    <source>
        <dbReference type="Pfam" id="PF10620"/>
    </source>
</evidence>